<feature type="compositionally biased region" description="Low complexity" evidence="1">
    <location>
        <begin position="88"/>
        <end position="106"/>
    </location>
</feature>
<sequence>MENLDPDVVFADSGDGKSPSQSESYECSDRYCDIPKTCNGNHSYSNEAKRWRARKTPWHYWNGEYATTSDSKTRSDSVKECDEVVNQPLKSPLKSPMKSPLKSPLKSPAPTPPPKSPAPAPPGPDVDDGYDCDDFGDDGSPGAGVDGYISDGCQSQS</sequence>
<accession>A0ABM3RL00</accession>
<proteinExistence type="predicted"/>
<feature type="region of interest" description="Disordered" evidence="1">
    <location>
        <begin position="1"/>
        <end position="26"/>
    </location>
</feature>
<feature type="compositionally biased region" description="Basic and acidic residues" evidence="1">
    <location>
        <begin position="71"/>
        <end position="82"/>
    </location>
</feature>
<dbReference type="Proteomes" id="UP000813463">
    <property type="component" value="Chromosome 3"/>
</dbReference>
<evidence type="ECO:0000313" key="2">
    <source>
        <dbReference type="Proteomes" id="UP000813463"/>
    </source>
</evidence>
<feature type="compositionally biased region" description="Acidic residues" evidence="1">
    <location>
        <begin position="125"/>
        <end position="137"/>
    </location>
</feature>
<evidence type="ECO:0000256" key="1">
    <source>
        <dbReference type="SAM" id="MobiDB-lite"/>
    </source>
</evidence>
<feature type="region of interest" description="Disordered" evidence="1">
    <location>
        <begin position="64"/>
        <end position="157"/>
    </location>
</feature>
<keyword evidence="2" id="KW-1185">Reference proteome</keyword>
<evidence type="ECO:0000313" key="3">
    <source>
        <dbReference type="RefSeq" id="XP_056696293.1"/>
    </source>
</evidence>
<feature type="compositionally biased region" description="Pro residues" evidence="1">
    <location>
        <begin position="107"/>
        <end position="124"/>
    </location>
</feature>
<dbReference type="GeneID" id="110804950"/>
<name>A0ABM3RL00_SPIOL</name>
<protein>
    <submittedName>
        <fullName evidence="3">Chitin-binding lectin 1</fullName>
    </submittedName>
</protein>
<reference evidence="3" key="2">
    <citation type="submission" date="2025-08" db="UniProtKB">
        <authorList>
            <consortium name="RefSeq"/>
        </authorList>
    </citation>
    <scope>IDENTIFICATION</scope>
    <source>
        <tissue evidence="3">Leaf</tissue>
    </source>
</reference>
<reference evidence="2" key="1">
    <citation type="journal article" date="2021" name="Nat. Commun.">
        <title>Genomic analyses provide insights into spinach domestication and the genetic basis of agronomic traits.</title>
        <authorList>
            <person name="Cai X."/>
            <person name="Sun X."/>
            <person name="Xu C."/>
            <person name="Sun H."/>
            <person name="Wang X."/>
            <person name="Ge C."/>
            <person name="Zhang Z."/>
            <person name="Wang Q."/>
            <person name="Fei Z."/>
            <person name="Jiao C."/>
            <person name="Wang Q."/>
        </authorList>
    </citation>
    <scope>NUCLEOTIDE SEQUENCE [LARGE SCALE GENOMIC DNA]</scope>
    <source>
        <strain evidence="2">cv. Varoflay</strain>
    </source>
</reference>
<organism evidence="2 3">
    <name type="scientific">Spinacia oleracea</name>
    <name type="common">Spinach</name>
    <dbReference type="NCBI Taxonomy" id="3562"/>
    <lineage>
        <taxon>Eukaryota</taxon>
        <taxon>Viridiplantae</taxon>
        <taxon>Streptophyta</taxon>
        <taxon>Embryophyta</taxon>
        <taxon>Tracheophyta</taxon>
        <taxon>Spermatophyta</taxon>
        <taxon>Magnoliopsida</taxon>
        <taxon>eudicotyledons</taxon>
        <taxon>Gunneridae</taxon>
        <taxon>Pentapetalae</taxon>
        <taxon>Caryophyllales</taxon>
        <taxon>Chenopodiaceae</taxon>
        <taxon>Chenopodioideae</taxon>
        <taxon>Anserineae</taxon>
        <taxon>Spinacia</taxon>
    </lineage>
</organism>
<dbReference type="RefSeq" id="XP_056696293.1">
    <property type="nucleotide sequence ID" value="XM_056840315.1"/>
</dbReference>
<gene>
    <name evidence="3" type="primary">LOC110804950</name>
</gene>